<organism evidence="2 3">
    <name type="scientific">Paraglaciecola psychrophila 170</name>
    <dbReference type="NCBI Taxonomy" id="1129794"/>
    <lineage>
        <taxon>Bacteria</taxon>
        <taxon>Pseudomonadati</taxon>
        <taxon>Pseudomonadota</taxon>
        <taxon>Gammaproteobacteria</taxon>
        <taxon>Alteromonadales</taxon>
        <taxon>Alteromonadaceae</taxon>
        <taxon>Paraglaciecola</taxon>
    </lineage>
</organism>
<dbReference type="Proteomes" id="UP000011864">
    <property type="component" value="Chromosome"/>
</dbReference>
<evidence type="ECO:0000256" key="1">
    <source>
        <dbReference type="SAM" id="Phobius"/>
    </source>
</evidence>
<sequence>MVFNILLVICDMFYLFCFAITGVLFLGAFRQWFEIHPWR</sequence>
<keyword evidence="1" id="KW-0812">Transmembrane</keyword>
<dbReference type="KEGG" id="gps:C427_4059"/>
<evidence type="ECO:0000313" key="3">
    <source>
        <dbReference type="Proteomes" id="UP000011864"/>
    </source>
</evidence>
<evidence type="ECO:0000313" key="2">
    <source>
        <dbReference type="EMBL" id="AGH46164.1"/>
    </source>
</evidence>
<keyword evidence="3" id="KW-1185">Reference proteome</keyword>
<feature type="transmembrane region" description="Helical" evidence="1">
    <location>
        <begin position="6"/>
        <end position="29"/>
    </location>
</feature>
<gene>
    <name evidence="2" type="ORF">C427_4059</name>
</gene>
<dbReference type="EMBL" id="CP003837">
    <property type="protein sequence ID" value="AGH46164.1"/>
    <property type="molecule type" value="Genomic_DNA"/>
</dbReference>
<protein>
    <submittedName>
        <fullName evidence="2">Uncharacterized protein</fullName>
    </submittedName>
</protein>
<dbReference type="AlphaFoldDB" id="K6ZZS9"/>
<keyword evidence="1" id="KW-1133">Transmembrane helix</keyword>
<reference evidence="2 3" key="1">
    <citation type="journal article" date="2013" name="Genome Announc.">
        <title>Complete Genome Sequence of Glaciecola psychrophila Strain 170T.</title>
        <authorList>
            <person name="Yin J."/>
            <person name="Chen J."/>
            <person name="Liu G."/>
            <person name="Yu Y."/>
            <person name="Song L."/>
            <person name="Wang X."/>
            <person name="Qu X."/>
        </authorList>
    </citation>
    <scope>NUCLEOTIDE SEQUENCE [LARGE SCALE GENOMIC DNA]</scope>
    <source>
        <strain evidence="2 3">170</strain>
    </source>
</reference>
<name>K6ZZS9_9ALTE</name>
<keyword evidence="1" id="KW-0472">Membrane</keyword>
<accession>K6ZZS9</accession>
<dbReference type="HOGENOM" id="CLU_3314120_0_0_6"/>
<proteinExistence type="predicted"/>